<proteinExistence type="inferred from homology"/>
<dbReference type="EMBL" id="CP022115">
    <property type="protein sequence ID" value="ASJ24821.1"/>
    <property type="molecule type" value="Genomic_DNA"/>
</dbReference>
<dbReference type="Proteomes" id="UP000197424">
    <property type="component" value="Chromosome"/>
</dbReference>
<dbReference type="AlphaFoldDB" id="A0A248LK06"/>
<name>A0A248LK06_9NEIS</name>
<dbReference type="Pfam" id="PF01042">
    <property type="entry name" value="Ribonuc_L-PSP"/>
    <property type="match status" value="3"/>
</dbReference>
<dbReference type="NCBIfam" id="TIGR00004">
    <property type="entry name" value="Rid family detoxifying hydrolase"/>
    <property type="match status" value="1"/>
</dbReference>
<dbReference type="InterPro" id="IPR006175">
    <property type="entry name" value="YjgF/YER057c/UK114"/>
</dbReference>
<dbReference type="PANTHER" id="PTHR11803">
    <property type="entry name" value="2-IMINOBUTANOATE/2-IMINOPROPANOATE DEAMINASE RIDA"/>
    <property type="match status" value="1"/>
</dbReference>
<dbReference type="InterPro" id="IPR006056">
    <property type="entry name" value="RidA"/>
</dbReference>
<dbReference type="CDD" id="cd00448">
    <property type="entry name" value="YjgF_YER057c_UK114_family"/>
    <property type="match status" value="3"/>
</dbReference>
<dbReference type="PANTHER" id="PTHR11803:SF39">
    <property type="entry name" value="2-IMINOBUTANOATE_2-IMINOPROPANOATE DEAMINASE"/>
    <property type="match status" value="1"/>
</dbReference>
<dbReference type="FunFam" id="3.30.1330.40:FF:000001">
    <property type="entry name" value="L-PSP family endoribonuclease"/>
    <property type="match status" value="1"/>
</dbReference>
<accession>A0A248LK06</accession>
<gene>
    <name evidence="2" type="ORF">LHGZ1_1990</name>
</gene>
<dbReference type="SUPFAM" id="SSF55298">
    <property type="entry name" value="YjgF-like"/>
    <property type="match status" value="3"/>
</dbReference>
<reference evidence="3" key="1">
    <citation type="submission" date="2017-06" db="EMBL/GenBank/DDBJ databases">
        <title>Whole genome sequence of Laribacter hongkongensis LHGZ1.</title>
        <authorList>
            <person name="Chen D."/>
            <person name="Wu H."/>
            <person name="Chen J."/>
        </authorList>
    </citation>
    <scope>NUCLEOTIDE SEQUENCE [LARGE SCALE GENOMIC DNA]</scope>
    <source>
        <strain evidence="3">LHGZ1</strain>
    </source>
</reference>
<sequence>MSGYNAVLARNTQNAPEAIGPYSQTVAFSHYNNLSAQLPVDPASGKLVAGGVKEQAEQCFKNIKAVVESINHVMDDVVRITIFVKNIADLDAVSAVYKTFFTTGYVPALTTVAVAALPMNALVQVEALLSNGEGTIPNAPQAGDLIKIARNTAAAPQSPLSTQTVAFSHYNNISAQLPIDPKTGKLVAGGVKEQAAQCLRNIKNVLEGIDVPFDDIVKINIFLMNLSDLEAVNEVYTTFFPDSAIARTVAYVPARTAVEVAGLPMNALVQIEAVVSHGDGTPPQAVEDRHGIVIKPNNTDKAPKCALSTQTVAFSHYNHISAQLPVDAKTGELVAGGVKEQAAQCLSHIKAIVESIGHKMDDVVKVNVFVKNIDDMAAVDEAYATFFPGYVPARRTVGVANLPKGALVQIDAVVSHAEGTPPKKA</sequence>
<dbReference type="RefSeq" id="WP_088860948.1">
    <property type="nucleotide sequence ID" value="NZ_CP022115.1"/>
</dbReference>
<dbReference type="Gene3D" id="3.30.1330.40">
    <property type="entry name" value="RutC-like"/>
    <property type="match status" value="3"/>
</dbReference>
<organism evidence="2 3">
    <name type="scientific">Laribacter hongkongensis</name>
    <dbReference type="NCBI Taxonomy" id="168471"/>
    <lineage>
        <taxon>Bacteria</taxon>
        <taxon>Pseudomonadati</taxon>
        <taxon>Pseudomonadota</taxon>
        <taxon>Betaproteobacteria</taxon>
        <taxon>Neisseriales</taxon>
        <taxon>Aquaspirillaceae</taxon>
        <taxon>Laribacter</taxon>
    </lineage>
</organism>
<dbReference type="GO" id="GO:0019239">
    <property type="term" value="F:deaminase activity"/>
    <property type="evidence" value="ECO:0007669"/>
    <property type="project" value="TreeGrafter"/>
</dbReference>
<dbReference type="InterPro" id="IPR035959">
    <property type="entry name" value="RutC-like_sf"/>
</dbReference>
<dbReference type="GO" id="GO:0005829">
    <property type="term" value="C:cytosol"/>
    <property type="evidence" value="ECO:0007669"/>
    <property type="project" value="TreeGrafter"/>
</dbReference>
<dbReference type="OrthoDB" id="9803101at2"/>
<comment type="similarity">
    <text evidence="1">Belongs to the RutC family.</text>
</comment>
<evidence type="ECO:0000256" key="1">
    <source>
        <dbReference type="ARBA" id="ARBA00010552"/>
    </source>
</evidence>
<evidence type="ECO:0000313" key="2">
    <source>
        <dbReference type="EMBL" id="ASJ24821.1"/>
    </source>
</evidence>
<protein>
    <submittedName>
        <fullName evidence="2">Endoribonuclease L-PSP</fullName>
    </submittedName>
</protein>
<evidence type="ECO:0000313" key="3">
    <source>
        <dbReference type="Proteomes" id="UP000197424"/>
    </source>
</evidence>